<keyword evidence="7" id="KW-0808">Transferase</keyword>
<dbReference type="Pfam" id="PF13380">
    <property type="entry name" value="CoA_binding_2"/>
    <property type="match status" value="1"/>
</dbReference>
<dbReference type="Gene3D" id="3.30.1490.20">
    <property type="entry name" value="ATP-grasp fold, A domain"/>
    <property type="match status" value="1"/>
</dbReference>
<dbReference type="Proteomes" id="UP000198744">
    <property type="component" value="Unassembled WGS sequence"/>
</dbReference>
<dbReference type="Pfam" id="PF13607">
    <property type="entry name" value="Succ_CoA_lig"/>
    <property type="match status" value="1"/>
</dbReference>
<dbReference type="InterPro" id="IPR016102">
    <property type="entry name" value="Succinyl-CoA_synth-like"/>
</dbReference>
<dbReference type="GO" id="GO:0046872">
    <property type="term" value="F:metal ion binding"/>
    <property type="evidence" value="ECO:0007669"/>
    <property type="project" value="InterPro"/>
</dbReference>
<dbReference type="Pfam" id="PF13549">
    <property type="entry name" value="ATP-grasp_5"/>
    <property type="match status" value="1"/>
</dbReference>
<dbReference type="PROSITE" id="PS50975">
    <property type="entry name" value="ATP_GRASP"/>
    <property type="match status" value="1"/>
</dbReference>
<dbReference type="Gene3D" id="3.40.50.720">
    <property type="entry name" value="NAD(P)-binding Rossmann-like Domain"/>
    <property type="match status" value="1"/>
</dbReference>
<name>A0A1H7WMT8_9BACT</name>
<evidence type="ECO:0000256" key="4">
    <source>
        <dbReference type="PROSITE-ProRule" id="PRU00409"/>
    </source>
</evidence>
<reference evidence="7 8" key="1">
    <citation type="submission" date="2016-10" db="EMBL/GenBank/DDBJ databases">
        <authorList>
            <person name="de Groot N.N."/>
        </authorList>
    </citation>
    <scope>NUCLEOTIDE SEQUENCE [LARGE SCALE GENOMIC DNA]</scope>
    <source>
        <strain evidence="7 8">DSM 8423</strain>
    </source>
</reference>
<dbReference type="STRING" id="43775.SAMN04489760_10721"/>
<dbReference type="PANTHER" id="PTHR43334">
    <property type="entry name" value="ACETATE--COA LIGASE [ADP-FORMING]"/>
    <property type="match status" value="1"/>
</dbReference>
<dbReference type="CDD" id="cd04301">
    <property type="entry name" value="NAT_SF"/>
    <property type="match status" value="1"/>
</dbReference>
<dbReference type="OrthoDB" id="9791027at2"/>
<dbReference type="GO" id="GO:0016747">
    <property type="term" value="F:acyltransferase activity, transferring groups other than amino-acyl groups"/>
    <property type="evidence" value="ECO:0007669"/>
    <property type="project" value="InterPro"/>
</dbReference>
<dbReference type="Gene3D" id="3.30.470.20">
    <property type="entry name" value="ATP-grasp fold, B domain"/>
    <property type="match status" value="1"/>
</dbReference>
<dbReference type="GO" id="GO:0043758">
    <property type="term" value="F:acetate-CoA ligase (ADP-forming) activity"/>
    <property type="evidence" value="ECO:0007669"/>
    <property type="project" value="InterPro"/>
</dbReference>
<dbReference type="SUPFAM" id="SSF52210">
    <property type="entry name" value="Succinyl-CoA synthetase domains"/>
    <property type="match status" value="2"/>
</dbReference>
<proteinExistence type="predicted"/>
<keyword evidence="1" id="KW-0436">Ligase</keyword>
<dbReference type="InterPro" id="IPR036291">
    <property type="entry name" value="NAD(P)-bd_dom_sf"/>
</dbReference>
<evidence type="ECO:0000313" key="7">
    <source>
        <dbReference type="EMBL" id="SEM22308.1"/>
    </source>
</evidence>
<dbReference type="Pfam" id="PF19045">
    <property type="entry name" value="Ligase_CoA_2"/>
    <property type="match status" value="1"/>
</dbReference>
<dbReference type="Gene3D" id="3.40.630.30">
    <property type="match status" value="1"/>
</dbReference>
<evidence type="ECO:0000256" key="1">
    <source>
        <dbReference type="ARBA" id="ARBA00022598"/>
    </source>
</evidence>
<keyword evidence="3 4" id="KW-0067">ATP-binding</keyword>
<accession>A0A1H7WMT8</accession>
<evidence type="ECO:0000259" key="6">
    <source>
        <dbReference type="PROSITE" id="PS51186"/>
    </source>
</evidence>
<evidence type="ECO:0000259" key="5">
    <source>
        <dbReference type="PROSITE" id="PS50975"/>
    </source>
</evidence>
<dbReference type="InterPro" id="IPR032875">
    <property type="entry name" value="Succ_CoA_lig_flav_dom"/>
</dbReference>
<evidence type="ECO:0000256" key="2">
    <source>
        <dbReference type="ARBA" id="ARBA00022741"/>
    </source>
</evidence>
<dbReference type="SUPFAM" id="SSF51735">
    <property type="entry name" value="NAD(P)-binding Rossmann-fold domains"/>
    <property type="match status" value="1"/>
</dbReference>
<evidence type="ECO:0000313" key="8">
    <source>
        <dbReference type="Proteomes" id="UP000198744"/>
    </source>
</evidence>
<keyword evidence="2 4" id="KW-0547">Nucleotide-binding</keyword>
<dbReference type="InterPro" id="IPR051538">
    <property type="entry name" value="Acyl-CoA_Synth/Transferase"/>
</dbReference>
<dbReference type="InterPro" id="IPR013815">
    <property type="entry name" value="ATP_grasp_subdomain_1"/>
</dbReference>
<protein>
    <submittedName>
        <fullName evidence="7">Acetyltransferase</fullName>
    </submittedName>
</protein>
<feature type="domain" description="ATP-grasp" evidence="5">
    <location>
        <begin position="500"/>
        <end position="536"/>
    </location>
</feature>
<feature type="domain" description="N-acetyltransferase" evidence="6">
    <location>
        <begin position="747"/>
        <end position="901"/>
    </location>
</feature>
<keyword evidence="8" id="KW-1185">Reference proteome</keyword>
<dbReference type="InterPro" id="IPR043938">
    <property type="entry name" value="Ligase_CoA_dom"/>
</dbReference>
<dbReference type="InterPro" id="IPR016181">
    <property type="entry name" value="Acyl_CoA_acyltransferase"/>
</dbReference>
<dbReference type="EMBL" id="FOBS01000007">
    <property type="protein sequence ID" value="SEM22308.1"/>
    <property type="molecule type" value="Genomic_DNA"/>
</dbReference>
<dbReference type="Pfam" id="PF00583">
    <property type="entry name" value="Acetyltransf_1"/>
    <property type="match status" value="1"/>
</dbReference>
<organism evidence="7 8">
    <name type="scientific">Syntrophus gentianae</name>
    <dbReference type="NCBI Taxonomy" id="43775"/>
    <lineage>
        <taxon>Bacteria</taxon>
        <taxon>Pseudomonadati</taxon>
        <taxon>Thermodesulfobacteriota</taxon>
        <taxon>Syntrophia</taxon>
        <taxon>Syntrophales</taxon>
        <taxon>Syntrophaceae</taxon>
        <taxon>Syntrophus</taxon>
    </lineage>
</organism>
<dbReference type="InterPro" id="IPR000182">
    <property type="entry name" value="GNAT_dom"/>
</dbReference>
<dbReference type="SUPFAM" id="SSF56059">
    <property type="entry name" value="Glutathione synthetase ATP-binding domain-like"/>
    <property type="match status" value="1"/>
</dbReference>
<dbReference type="PROSITE" id="PS51186">
    <property type="entry name" value="GNAT"/>
    <property type="match status" value="1"/>
</dbReference>
<dbReference type="RefSeq" id="WP_093882894.1">
    <property type="nucleotide sequence ID" value="NZ_FOBS01000007.1"/>
</dbReference>
<sequence length="901" mass="98648">MATLSSVFDPKSIALIGASDRQGSVGQIILTNLLKAKDRKIFPINPNKETLLNLKSYPDIGSVPKHVDLAVIATPAKGVPGLMEECGKAGVDGAVIISAGFRETGAEGALLEQQISDIRKRYAMRILGPNCLGFVRPDAGLNVTFVADSPPPGNIAFISESASLSSTILSWASYAHVGFSMIASLGSMTDIGFGDLIDFLSEDWDTRSILIYMESVRDAKKFMSAARAFALRKPIVVLKPGRFAEKAKAEKFSTWAPLTGNDAVYEAAFKRAGVVRVKSIAGLFHTARVLDSKKMPGGPRLAIVTAAGLEFAYAGAGLMATDALIEFGGEPARLSPETIGILKNTLPPQWSEGNPVDVLGRTDTAGYSQAISACLHDPGVDGVLVIYAPMNIAGPEDVARAVIDSAKKTGKPIIAAWIGGAQVRKARELLIANDIPTYPTPEEAVRSYLNMFNYKRNLDLLYETPAELPERKAPSKQKLGGIIHQALAEGRSILTEQESSEFLDNYAIPSTPSRTVHTREEALRAAREIGYPVVIKVVSAQIPYRKDVGGVITGISSDEQIEEAYTRMMREIEERAPGLPFEGISLQKMIEDVDYKLILGSKRDQDFGSVIFFGMGGINADLIRDFSIGLPPLNRTLAKRLMEETKAYRLIQGYRGKGPANLEALEEILVNFSYLLVDFPEIAEIDINPLVIAKGMPCARDVRIVLETTSVEDWLSINYASKYPHLIISPYPTHLVEDWKFKDGTEVVLRPIKPEDEPLTREFLSSLSEETLRTRFFSATTRITHEWLVLLCDTDYDRHLAIVAEISENGRRRIIAVGSLHVDADKNAGEFALLVHDDFQRKGLASKLLNLIIGYGREKSLNEIDGQIMSENDKMIGLARKLGFSKKWAQGGTQVVSLRLK</sequence>
<dbReference type="SUPFAM" id="SSF55729">
    <property type="entry name" value="Acyl-CoA N-acyltransferases (Nat)"/>
    <property type="match status" value="1"/>
</dbReference>
<dbReference type="SMART" id="SM00881">
    <property type="entry name" value="CoA_binding"/>
    <property type="match status" value="1"/>
</dbReference>
<gene>
    <name evidence="7" type="ORF">SAMN04489760_10721</name>
</gene>
<dbReference type="GO" id="GO:0005524">
    <property type="term" value="F:ATP binding"/>
    <property type="evidence" value="ECO:0007669"/>
    <property type="project" value="UniProtKB-UniRule"/>
</dbReference>
<dbReference type="InterPro" id="IPR011761">
    <property type="entry name" value="ATP-grasp"/>
</dbReference>
<dbReference type="InterPro" id="IPR003781">
    <property type="entry name" value="CoA-bd"/>
</dbReference>
<dbReference type="AlphaFoldDB" id="A0A1H7WMT8"/>
<dbReference type="PANTHER" id="PTHR43334:SF1">
    <property type="entry name" value="3-HYDROXYPROPIONATE--COA LIGASE [ADP-FORMING]"/>
    <property type="match status" value="1"/>
</dbReference>
<evidence type="ECO:0000256" key="3">
    <source>
        <dbReference type="ARBA" id="ARBA00022840"/>
    </source>
</evidence>
<dbReference type="Gene3D" id="3.40.50.261">
    <property type="entry name" value="Succinyl-CoA synthetase domains"/>
    <property type="match status" value="2"/>
</dbReference>